<dbReference type="Pfam" id="PF02838">
    <property type="entry name" value="Glyco_hydro_20b"/>
    <property type="match status" value="1"/>
</dbReference>
<comment type="similarity">
    <text evidence="2">Belongs to the glycosyl hydrolase 20 family.</text>
</comment>
<dbReference type="Pfam" id="PF13472">
    <property type="entry name" value="Lipase_GDSL_2"/>
    <property type="match status" value="1"/>
</dbReference>
<sequence>MKHALILLLATLSWLLPAAALSPLPSSMTMDGGSMTWSPSPRIFYATRNTARPVENSLQPLAEVLAGELEAVTGVKPAILPLGGGSTPGNGDISLEFAPLTGAFAATEDLEDQSYSLVVANSVTIRSQYYKGVAYGTATLVQSLVESGGSFTVPKVTIADSPAAAYRSVMLDLARQPSSLGTVKEVIRLARLHKLRYLHLHLTDDQHFTFPFPPVTDHLSGNILYPRAELEELVAYADARGITIIPELDLPGHSSRLKESGYLNPGGTDADVAHPDNYAKIQAIVDEMLEVFYTSPYFHIGGDESGAGSALIPFLRAMNLHLRSKPEAERKRLMIWEGFHGSPTVDLPATGPDRVVIFSWESSYNPPWDLLNSGYQVINASWKPMYIVGSGATNRGPHTTQRMWSPEIIHGWDKDTFMHWEPGRPVFEDAGPSDPNKQDGKWDVKAIGREAQVLGGQMLSWEQNEKTILRDLLPRLPAMADRLWNPVGTENYPAFAERLESVRERVLTIVQPVEILPADTDPGSPLSADYRSYAGSQVAITLRNRTKIPGTIRYETGGFNNSRTTTDFHMVPQTTAASPAYSGPITRSGGFGIRARLHRPDGTPVEGHDWQHYNNWQNVVRVTEYEVPRKPLAVVPDFASYTSDKILRSYDLPVLRGPYVLDRVYGQMFRATLSVPGTGSYDLSMQTSDGRSSVYIDRNRNGIWEPTEKLIADSPGNDTPVHVNVQLEQGDYQLRVDHASGAIGPILWLKLNGPGTSGAKDVTDYLSLPIDANAPPATPQLTYPLNGATGYRSSLPLSWTSAGAASYSVYLWPQGSPKPATATAGGLTTGQYAPANLSAATTYRWTVTATNPNGTVESSEATFTTADSQGPAASIGWKYLGLGGISLAASDLAGAPGYQQVYWNNHQGSGQAPGSVPLVLKDSDGQATTARVTSWTQSSNNSWKHDDGSTPDRALTNDFANREAAITFTGIPYSGYDVVVYYGNNEGPSTSTLHAGNRSRTIRTGNTAQSFHAHVGYVEGTDASAATPSNYSVFEGLSGQTLVVSLSGANNNGISAIQIIEGEPVPESTTPATPSHPANGSSGMKPWQPLAWNAGGAGETGYDVYLWKDGENKPGSPTGSTDAIRFHPHTYLEASRAYRWQIVTRLQSGGTLTSGEFTFTTGTLAGEPPFDVSPAAREPRTAGVEAMKGIAALVSPDDESRRIPDGTRLAFFGDSITDVFTYFDGIADALQQASDADPDFPEVTILNRGINGATSDDLLNLPDGDQFSGGSGPNPPRPFAAQVDADLAALPDGAKYVAVIQIGINDVYQGDNTSKATYKARLDAMTAHVLGKGHHVVLVSPTVIGESPIADITNDGRYDDAGNQLLNQYVEALEEIATARGIPVVNQREAYLNLYRNENVAIATDAAGTVTYPATTGILNSDVVHPNARGKALSSELVARGIAQLFSAVAAPPAQPSPADGAARVPLNPDLSWNPVIGATSYDVYFWTEGESKPAAPTHTGATATFSPGLLPVGTAFHWQVVAHTEGYSLTGPVWTFTTRAALPATIGWKYVGWSGVPLPASASAGAPGHEQSQWNNHAGFGQGPGSVPFPLVDGTGAATTASITAWTQSQDNSWHHGQTDTPDETLLNDFNDREPAITFSGIPYETYNVVVYYGNNEGPSTSTLSLTAQDNATISRTITTGNTSTSSHRGVGYVEETGANSGPTNYTVFTGVSAPQLRIALSGANNNGICAIQIVESFPPLEGFTAWLANTPGAGSGPESNTDGDAWPDLVEYALGGDPATGVAPVGLPALSTTSGTVSLSYLRPLDRGDILYELQGSTTGQLWHLISDIAPVVSSQDGMQSVTYPDLRGTADVPGLASSLTAFFRLRFTLQ</sequence>
<dbReference type="PRINTS" id="PR00738">
    <property type="entry name" value="GLHYDRLASE20"/>
</dbReference>
<dbReference type="RefSeq" id="WP_264502636.1">
    <property type="nucleotide sequence ID" value="NZ_JAPDDS010000011.1"/>
</dbReference>
<reference evidence="9 10" key="1">
    <citation type="submission" date="2022-10" db="EMBL/GenBank/DDBJ databases">
        <title>Luteolibacter flavescens strain MCCC 1K03193, whole genome shotgun sequencing project.</title>
        <authorList>
            <person name="Zhao G."/>
            <person name="Shen L."/>
        </authorList>
    </citation>
    <scope>NUCLEOTIDE SEQUENCE [LARGE SCALE GENOMIC DNA]</scope>
    <source>
        <strain evidence="9 10">MCCC 1K03193</strain>
    </source>
</reference>
<comment type="catalytic activity">
    <reaction evidence="1">
        <text>Hydrolysis of terminal non-reducing N-acetyl-D-hexosamine residues in N-acetyl-beta-D-hexosaminides.</text>
        <dbReference type="EC" id="3.2.1.52"/>
    </reaction>
</comment>
<accession>A0ABT3FSW9</accession>
<evidence type="ECO:0000256" key="4">
    <source>
        <dbReference type="ARBA" id="ARBA00022801"/>
    </source>
</evidence>
<evidence type="ECO:0000259" key="8">
    <source>
        <dbReference type="PROSITE" id="PS50853"/>
    </source>
</evidence>
<keyword evidence="7" id="KW-0732">Signal</keyword>
<evidence type="ECO:0000256" key="3">
    <source>
        <dbReference type="ARBA" id="ARBA00012663"/>
    </source>
</evidence>
<dbReference type="InterPro" id="IPR013783">
    <property type="entry name" value="Ig-like_fold"/>
</dbReference>
<keyword evidence="5" id="KW-0326">Glycosidase</keyword>
<dbReference type="InterPro" id="IPR003961">
    <property type="entry name" value="FN3_dom"/>
</dbReference>
<evidence type="ECO:0000256" key="5">
    <source>
        <dbReference type="ARBA" id="ARBA00023295"/>
    </source>
</evidence>
<evidence type="ECO:0000313" key="9">
    <source>
        <dbReference type="EMBL" id="MCW1886681.1"/>
    </source>
</evidence>
<dbReference type="InterPro" id="IPR025705">
    <property type="entry name" value="Beta_hexosaminidase_sua/sub"/>
</dbReference>
<dbReference type="Gene3D" id="3.20.20.80">
    <property type="entry name" value="Glycosidases"/>
    <property type="match status" value="1"/>
</dbReference>
<feature type="region of interest" description="Disordered" evidence="6">
    <location>
        <begin position="1562"/>
        <end position="1588"/>
    </location>
</feature>
<dbReference type="InterPro" id="IPR013830">
    <property type="entry name" value="SGNH_hydro"/>
</dbReference>
<dbReference type="Proteomes" id="UP001207930">
    <property type="component" value="Unassembled WGS sequence"/>
</dbReference>
<dbReference type="EMBL" id="JAPDDS010000011">
    <property type="protein sequence ID" value="MCW1886681.1"/>
    <property type="molecule type" value="Genomic_DNA"/>
</dbReference>
<gene>
    <name evidence="9" type="ORF">OKA04_18225</name>
</gene>
<dbReference type="SUPFAM" id="SSF55545">
    <property type="entry name" value="beta-N-acetylhexosaminidase-like domain"/>
    <property type="match status" value="1"/>
</dbReference>
<feature type="domain" description="Fibronectin type-III" evidence="8">
    <location>
        <begin position="775"/>
        <end position="868"/>
    </location>
</feature>
<dbReference type="Gene3D" id="3.40.50.1110">
    <property type="entry name" value="SGNH hydrolase"/>
    <property type="match status" value="1"/>
</dbReference>
<dbReference type="InterPro" id="IPR029018">
    <property type="entry name" value="Hex-like_dom2"/>
</dbReference>
<proteinExistence type="inferred from homology"/>
<name>A0ABT3FSW9_9BACT</name>
<keyword evidence="4" id="KW-0378">Hydrolase</keyword>
<evidence type="ECO:0000256" key="2">
    <source>
        <dbReference type="ARBA" id="ARBA00006285"/>
    </source>
</evidence>
<dbReference type="PANTHER" id="PTHR22600:SF57">
    <property type="entry name" value="BETA-N-ACETYLHEXOSAMINIDASE"/>
    <property type="match status" value="1"/>
</dbReference>
<organism evidence="9 10">
    <name type="scientific">Luteolibacter flavescens</name>
    <dbReference type="NCBI Taxonomy" id="1859460"/>
    <lineage>
        <taxon>Bacteria</taxon>
        <taxon>Pseudomonadati</taxon>
        <taxon>Verrucomicrobiota</taxon>
        <taxon>Verrucomicrobiia</taxon>
        <taxon>Verrucomicrobiales</taxon>
        <taxon>Verrucomicrobiaceae</taxon>
        <taxon>Luteolibacter</taxon>
    </lineage>
</organism>
<dbReference type="SUPFAM" id="SSF52266">
    <property type="entry name" value="SGNH hydrolase"/>
    <property type="match status" value="1"/>
</dbReference>
<feature type="signal peptide" evidence="7">
    <location>
        <begin position="1"/>
        <end position="20"/>
    </location>
</feature>
<dbReference type="PANTHER" id="PTHR22600">
    <property type="entry name" value="BETA-HEXOSAMINIDASE"/>
    <property type="match status" value="1"/>
</dbReference>
<comment type="caution">
    <text evidence="9">The sequence shown here is derived from an EMBL/GenBank/DDBJ whole genome shotgun (WGS) entry which is preliminary data.</text>
</comment>
<dbReference type="InterPro" id="IPR015882">
    <property type="entry name" value="HEX_bac_N"/>
</dbReference>
<dbReference type="Pfam" id="PF00728">
    <property type="entry name" value="Glyco_hydro_20"/>
    <property type="match status" value="1"/>
</dbReference>
<dbReference type="InterPro" id="IPR017853">
    <property type="entry name" value="GH"/>
</dbReference>
<keyword evidence="10" id="KW-1185">Reference proteome</keyword>
<dbReference type="Gene3D" id="3.30.379.10">
    <property type="entry name" value="Chitobiase/beta-hexosaminidase domain 2-like"/>
    <property type="match status" value="1"/>
</dbReference>
<feature type="chain" id="PRO_5046663778" description="beta-N-acetylhexosaminidase" evidence="7">
    <location>
        <begin position="21"/>
        <end position="1873"/>
    </location>
</feature>
<evidence type="ECO:0000256" key="1">
    <source>
        <dbReference type="ARBA" id="ARBA00001231"/>
    </source>
</evidence>
<dbReference type="SUPFAM" id="SSF49265">
    <property type="entry name" value="Fibronectin type III"/>
    <property type="match status" value="1"/>
</dbReference>
<dbReference type="EC" id="3.2.1.52" evidence="3"/>
<dbReference type="SUPFAM" id="SSF51445">
    <property type="entry name" value="(Trans)glycosidases"/>
    <property type="match status" value="1"/>
</dbReference>
<protein>
    <recommendedName>
        <fullName evidence="3">beta-N-acetylhexosaminidase</fullName>
        <ecNumber evidence="3">3.2.1.52</ecNumber>
    </recommendedName>
</protein>
<evidence type="ECO:0000313" key="10">
    <source>
        <dbReference type="Proteomes" id="UP001207930"/>
    </source>
</evidence>
<evidence type="ECO:0000256" key="6">
    <source>
        <dbReference type="SAM" id="MobiDB-lite"/>
    </source>
</evidence>
<dbReference type="PROSITE" id="PS50853">
    <property type="entry name" value="FN3"/>
    <property type="match status" value="1"/>
</dbReference>
<feature type="region of interest" description="Disordered" evidence="6">
    <location>
        <begin position="1257"/>
        <end position="1280"/>
    </location>
</feature>
<dbReference type="InterPro" id="IPR036116">
    <property type="entry name" value="FN3_sf"/>
</dbReference>
<dbReference type="InterPro" id="IPR015883">
    <property type="entry name" value="Glyco_hydro_20_cat"/>
</dbReference>
<dbReference type="Gene3D" id="2.60.40.10">
    <property type="entry name" value="Immunoglobulins"/>
    <property type="match status" value="2"/>
</dbReference>
<dbReference type="InterPro" id="IPR036514">
    <property type="entry name" value="SGNH_hydro_sf"/>
</dbReference>
<evidence type="ECO:0000256" key="7">
    <source>
        <dbReference type="SAM" id="SignalP"/>
    </source>
</evidence>